<organism evidence="2 3">
    <name type="scientific">Daphnia pulex</name>
    <name type="common">Water flea</name>
    <dbReference type="NCBI Taxonomy" id="6669"/>
    <lineage>
        <taxon>Eukaryota</taxon>
        <taxon>Metazoa</taxon>
        <taxon>Ecdysozoa</taxon>
        <taxon>Arthropoda</taxon>
        <taxon>Crustacea</taxon>
        <taxon>Branchiopoda</taxon>
        <taxon>Diplostraca</taxon>
        <taxon>Cladocera</taxon>
        <taxon>Anomopoda</taxon>
        <taxon>Daphniidae</taxon>
        <taxon>Daphnia</taxon>
    </lineage>
</organism>
<feature type="region of interest" description="Disordered" evidence="1">
    <location>
        <begin position="107"/>
        <end position="133"/>
    </location>
</feature>
<protein>
    <submittedName>
        <fullName evidence="2">Uncharacterized protein</fullName>
    </submittedName>
</protein>
<dbReference type="PhylomeDB" id="E9HNS4"/>
<dbReference type="EMBL" id="GL732698">
    <property type="protein sequence ID" value="EFX66617.1"/>
    <property type="molecule type" value="Genomic_DNA"/>
</dbReference>
<evidence type="ECO:0000313" key="2">
    <source>
        <dbReference type="EMBL" id="EFX66617.1"/>
    </source>
</evidence>
<dbReference type="AlphaFoldDB" id="E9HNS4"/>
<dbReference type="HOGENOM" id="CLU_1062681_0_0_1"/>
<sequence length="262" mass="29800">MTLRYFHGDVLPKTPDVSASSAAFSVVFETTVEFMSTEELYILEEHFKLDVVGLGVDYPDVEVHTKCIVELRKEQLSFENLLDITKSIATIARYFFNPAMISAVNFEDEDVVDGEDDDDDEDDEDADESEDERFNDFEGTLDSISENLNSLSMFPNVKNQEKQQLEEYLSNNIINYFLERTTTVLHVASHKIIKKENWEVTTADLDLMQLFLKLGARVSAIDFHGPTPRHYPVKNKRAYLDVNLAIIQGLVDAGAHLHPGCR</sequence>
<name>E9HNS4_DAPPU</name>
<evidence type="ECO:0000313" key="3">
    <source>
        <dbReference type="Proteomes" id="UP000000305"/>
    </source>
</evidence>
<dbReference type="InterPro" id="IPR036770">
    <property type="entry name" value="Ankyrin_rpt-contain_sf"/>
</dbReference>
<accession>E9HNS4</accession>
<evidence type="ECO:0000256" key="1">
    <source>
        <dbReference type="SAM" id="MobiDB-lite"/>
    </source>
</evidence>
<dbReference type="InParanoid" id="E9HNS4"/>
<dbReference type="Proteomes" id="UP000000305">
    <property type="component" value="Unassembled WGS sequence"/>
</dbReference>
<keyword evidence="3" id="KW-1185">Reference proteome</keyword>
<gene>
    <name evidence="2" type="ORF">DAPPUDRAFT_116166</name>
</gene>
<dbReference type="Gene3D" id="1.25.40.20">
    <property type="entry name" value="Ankyrin repeat-containing domain"/>
    <property type="match status" value="1"/>
</dbReference>
<reference evidence="2 3" key="1">
    <citation type="journal article" date="2011" name="Science">
        <title>The ecoresponsive genome of Daphnia pulex.</title>
        <authorList>
            <person name="Colbourne J.K."/>
            <person name="Pfrender M.E."/>
            <person name="Gilbert D."/>
            <person name="Thomas W.K."/>
            <person name="Tucker A."/>
            <person name="Oakley T.H."/>
            <person name="Tokishita S."/>
            <person name="Aerts A."/>
            <person name="Arnold G.J."/>
            <person name="Basu M.K."/>
            <person name="Bauer D.J."/>
            <person name="Caceres C.E."/>
            <person name="Carmel L."/>
            <person name="Casola C."/>
            <person name="Choi J.H."/>
            <person name="Detter J.C."/>
            <person name="Dong Q."/>
            <person name="Dusheyko S."/>
            <person name="Eads B.D."/>
            <person name="Frohlich T."/>
            <person name="Geiler-Samerotte K.A."/>
            <person name="Gerlach D."/>
            <person name="Hatcher P."/>
            <person name="Jogdeo S."/>
            <person name="Krijgsveld J."/>
            <person name="Kriventseva E.V."/>
            <person name="Kultz D."/>
            <person name="Laforsch C."/>
            <person name="Lindquist E."/>
            <person name="Lopez J."/>
            <person name="Manak J.R."/>
            <person name="Muller J."/>
            <person name="Pangilinan J."/>
            <person name="Patwardhan R.P."/>
            <person name="Pitluck S."/>
            <person name="Pritham E.J."/>
            <person name="Rechtsteiner A."/>
            <person name="Rho M."/>
            <person name="Rogozin I.B."/>
            <person name="Sakarya O."/>
            <person name="Salamov A."/>
            <person name="Schaack S."/>
            <person name="Shapiro H."/>
            <person name="Shiga Y."/>
            <person name="Skalitzky C."/>
            <person name="Smith Z."/>
            <person name="Souvorov A."/>
            <person name="Sung W."/>
            <person name="Tang Z."/>
            <person name="Tsuchiya D."/>
            <person name="Tu H."/>
            <person name="Vos H."/>
            <person name="Wang M."/>
            <person name="Wolf Y.I."/>
            <person name="Yamagata H."/>
            <person name="Yamada T."/>
            <person name="Ye Y."/>
            <person name="Shaw J.R."/>
            <person name="Andrews J."/>
            <person name="Crease T.J."/>
            <person name="Tang H."/>
            <person name="Lucas S.M."/>
            <person name="Robertson H.M."/>
            <person name="Bork P."/>
            <person name="Koonin E.V."/>
            <person name="Zdobnov E.M."/>
            <person name="Grigoriev I.V."/>
            <person name="Lynch M."/>
            <person name="Boore J.L."/>
        </authorList>
    </citation>
    <scope>NUCLEOTIDE SEQUENCE [LARGE SCALE GENOMIC DNA]</scope>
</reference>
<dbReference type="KEGG" id="dpx:DAPPUDRAFT_116166"/>
<dbReference type="SUPFAM" id="SSF48403">
    <property type="entry name" value="Ankyrin repeat"/>
    <property type="match status" value="1"/>
</dbReference>
<proteinExistence type="predicted"/>